<dbReference type="Gene3D" id="2.60.40.150">
    <property type="entry name" value="C2 domain"/>
    <property type="match status" value="1"/>
</dbReference>
<accession>A0AAN7TTC3</accession>
<feature type="region of interest" description="Disordered" evidence="1">
    <location>
        <begin position="145"/>
        <end position="216"/>
    </location>
</feature>
<name>A0AAN7TTC3_9MYCE</name>
<reference evidence="2 3" key="1">
    <citation type="submission" date="2023-11" db="EMBL/GenBank/DDBJ databases">
        <title>Dfirmibasis_genome.</title>
        <authorList>
            <person name="Edelbroek B."/>
            <person name="Kjellin J."/>
            <person name="Jerlstrom-Hultqvist J."/>
            <person name="Soderbom F."/>
        </authorList>
    </citation>
    <scope>NUCLEOTIDE SEQUENCE [LARGE SCALE GENOMIC DNA]</scope>
    <source>
        <strain evidence="2 3">TNS-C-14</strain>
    </source>
</reference>
<feature type="compositionally biased region" description="Low complexity" evidence="1">
    <location>
        <begin position="198"/>
        <end position="216"/>
    </location>
</feature>
<gene>
    <name evidence="2" type="ORF">RB653_008828</name>
</gene>
<dbReference type="AlphaFoldDB" id="A0AAN7TTC3"/>
<dbReference type="SUPFAM" id="SSF49562">
    <property type="entry name" value="C2 domain (Calcium/lipid-binding domain, CaLB)"/>
    <property type="match status" value="1"/>
</dbReference>
<keyword evidence="3" id="KW-1185">Reference proteome</keyword>
<organism evidence="2 3">
    <name type="scientific">Dictyostelium firmibasis</name>
    <dbReference type="NCBI Taxonomy" id="79012"/>
    <lineage>
        <taxon>Eukaryota</taxon>
        <taxon>Amoebozoa</taxon>
        <taxon>Evosea</taxon>
        <taxon>Eumycetozoa</taxon>
        <taxon>Dictyostelia</taxon>
        <taxon>Dictyosteliales</taxon>
        <taxon>Dictyosteliaceae</taxon>
        <taxon>Dictyostelium</taxon>
    </lineage>
</organism>
<dbReference type="Proteomes" id="UP001344447">
    <property type="component" value="Unassembled WGS sequence"/>
</dbReference>
<proteinExistence type="predicted"/>
<sequence>MLKDIYNSLLSKKQEESNTAAWNNEDILENQAQLFFSIKSIKGLKILDNPIKVYCLASLEKQSVQTSSITINKDQVQIEWNEGYTFDVISSKSILALSIWQGNANVTIPNNSIDGSSSGSNNSKLVGKLYIPFATFKKQFCDQCGGSGSNSGSAQNSPYNSLRNTPPSIMSMMKMSGGSGGFERMSPGHFSPISVNKQQQTQQQIQQQQQQIQQQYQQPPLLQPQPQFWVQPQHPNHAPQPQLPILSKLQETTFERRRSLSVNAQTQFTLVLDPNEE</sequence>
<comment type="caution">
    <text evidence="2">The sequence shown here is derived from an EMBL/GenBank/DDBJ whole genome shotgun (WGS) entry which is preliminary data.</text>
</comment>
<dbReference type="EMBL" id="JAVFKY010000003">
    <property type="protein sequence ID" value="KAK5579149.1"/>
    <property type="molecule type" value="Genomic_DNA"/>
</dbReference>
<evidence type="ECO:0000313" key="2">
    <source>
        <dbReference type="EMBL" id="KAK5579149.1"/>
    </source>
</evidence>
<evidence type="ECO:0000313" key="3">
    <source>
        <dbReference type="Proteomes" id="UP001344447"/>
    </source>
</evidence>
<evidence type="ECO:0000256" key="1">
    <source>
        <dbReference type="SAM" id="MobiDB-lite"/>
    </source>
</evidence>
<dbReference type="InterPro" id="IPR035892">
    <property type="entry name" value="C2_domain_sf"/>
</dbReference>
<protein>
    <submittedName>
        <fullName evidence="2">Uncharacterized protein</fullName>
    </submittedName>
</protein>
<feature type="compositionally biased region" description="Polar residues" evidence="1">
    <location>
        <begin position="154"/>
        <end position="167"/>
    </location>
</feature>